<dbReference type="AlphaFoldDB" id="A0AAE9MFE7"/>
<evidence type="ECO:0000313" key="2">
    <source>
        <dbReference type="Proteomes" id="UP001056890"/>
    </source>
</evidence>
<accession>A0AAE9MFE7</accession>
<dbReference type="EMBL" id="CP099717">
    <property type="protein sequence ID" value="USV57314.1"/>
    <property type="molecule type" value="Genomic_DNA"/>
</dbReference>
<name>A0AAE9MFE7_9GAMM</name>
<evidence type="ECO:0000313" key="1">
    <source>
        <dbReference type="EMBL" id="USV57314.1"/>
    </source>
</evidence>
<sequence>MKYEKTLKALCRSPKLTEKQIELTFKKRDFSDVEVSRDSLTRAGFNIQTDEGLYYVTERPISYMNKRWGRVTSLQQRMLSLSIPVPLFLGEGEIVSDIGRINKSDDPHKSASKWLHENFTPEVFATYFNKYFSVSDSLIDYKTIILEAIEAYHMGLDHIAIMSLFPVFEAGLRNVQVSILNQGVNNVSAVGFEKGLKQLILNHGRKQMSKYDWHPGKGYNSEVEIDFLTHVNPQCDVINAFRIFFSLVLYKPSRADGKINGFNRHLIMHLLKNDFNDPSNFPRIVLALTHIMFIESLRNEKVPFFWPGIDEVDMEFGGYLRKLTDVVFISRRKLLDSLTTRAY</sequence>
<keyword evidence="2" id="KW-1185">Reference proteome</keyword>
<organism evidence="1 2">
    <name type="scientific">Aeromonas encheleia</name>
    <dbReference type="NCBI Taxonomy" id="73010"/>
    <lineage>
        <taxon>Bacteria</taxon>
        <taxon>Pseudomonadati</taxon>
        <taxon>Pseudomonadota</taxon>
        <taxon>Gammaproteobacteria</taxon>
        <taxon>Aeromonadales</taxon>
        <taxon>Aeromonadaceae</taxon>
        <taxon>Aeromonas</taxon>
    </lineage>
</organism>
<protein>
    <submittedName>
        <fullName evidence="1">Uncharacterized protein</fullName>
    </submittedName>
</protein>
<dbReference type="Proteomes" id="UP001056890">
    <property type="component" value="Chromosome"/>
</dbReference>
<proteinExistence type="predicted"/>
<dbReference type="RefSeq" id="WP_252995170.1">
    <property type="nucleotide sequence ID" value="NZ_CP099717.1"/>
</dbReference>
<reference evidence="1" key="1">
    <citation type="submission" date="2022-06" db="EMBL/GenBank/DDBJ databases">
        <title>Complete Genome of Aeromonas sp. Strain SOD01 Isolated from an Urban Freshwater Stream.</title>
        <authorList>
            <person name="Williams L.E."/>
            <person name="Brysgel T."/>
            <person name="Capestro E.M."/>
            <person name="Foltz G.V."/>
            <person name="Gardner A.E."/>
            <person name="Ingrassia J."/>
            <person name="Peterson E."/>
            <person name="Arruda J."/>
            <person name="Flaherty I."/>
            <person name="Hunt M."/>
            <person name="Pappas G."/>
            <person name="Ramsaran S."/>
            <person name="Rocha M."/>
        </authorList>
    </citation>
    <scope>NUCLEOTIDE SEQUENCE</scope>
    <source>
        <strain evidence="1">SOD01</strain>
    </source>
</reference>
<gene>
    <name evidence="1" type="ORF">NHF51_18615</name>
</gene>